<dbReference type="GeneID" id="107899860"/>
<dbReference type="SUPFAM" id="SSF56672">
    <property type="entry name" value="DNA/RNA polymerases"/>
    <property type="match status" value="1"/>
</dbReference>
<organism evidence="1 2">
    <name type="scientific">Gossypium hirsutum</name>
    <name type="common">Upland cotton</name>
    <name type="synonym">Gossypium mexicanum</name>
    <dbReference type="NCBI Taxonomy" id="3635"/>
    <lineage>
        <taxon>Eukaryota</taxon>
        <taxon>Viridiplantae</taxon>
        <taxon>Streptophyta</taxon>
        <taxon>Embryophyta</taxon>
        <taxon>Tracheophyta</taxon>
        <taxon>Spermatophyta</taxon>
        <taxon>Magnoliopsida</taxon>
        <taxon>eudicotyledons</taxon>
        <taxon>Gunneridae</taxon>
        <taxon>Pentapetalae</taxon>
        <taxon>rosids</taxon>
        <taxon>malvids</taxon>
        <taxon>Malvales</taxon>
        <taxon>Malvaceae</taxon>
        <taxon>Malvoideae</taxon>
        <taxon>Gossypium</taxon>
    </lineage>
</organism>
<dbReference type="Proteomes" id="UP000818029">
    <property type="component" value="Chromosome D06"/>
</dbReference>
<reference evidence="1" key="1">
    <citation type="journal article" date="2020" name="Nat. Genet.">
        <title>Genomic diversifications of five Gossypium allopolyploid species and their impact on cotton improvement.</title>
        <authorList>
            <person name="Chen Z.J."/>
            <person name="Sreedasyam A."/>
            <person name="Ando A."/>
            <person name="Song Q."/>
            <person name="De Santiago L.M."/>
            <person name="Hulse-Kemp A.M."/>
            <person name="Ding M."/>
            <person name="Ye W."/>
            <person name="Kirkbride R.C."/>
            <person name="Jenkins J."/>
            <person name="Plott C."/>
            <person name="Lovell J."/>
            <person name="Lin Y.M."/>
            <person name="Vaughn R."/>
            <person name="Liu B."/>
            <person name="Simpson S."/>
            <person name="Scheffler B.E."/>
            <person name="Wen L."/>
            <person name="Saski C.A."/>
            <person name="Grover C.E."/>
            <person name="Hu G."/>
            <person name="Conover J.L."/>
            <person name="Carlson J.W."/>
            <person name="Shu S."/>
            <person name="Boston L.B."/>
            <person name="Williams M."/>
            <person name="Peterson D.G."/>
            <person name="McGee K."/>
            <person name="Jones D.C."/>
            <person name="Wendel J.F."/>
            <person name="Stelly D.M."/>
            <person name="Grimwood J."/>
            <person name="Schmutz J."/>
        </authorList>
    </citation>
    <scope>NUCLEOTIDE SEQUENCE [LARGE SCALE GENOMIC DNA]</scope>
    <source>
        <strain evidence="1">cv. TM-1</strain>
    </source>
</reference>
<gene>
    <name evidence="2" type="primary">LOC107899860</name>
</gene>
<reference evidence="2" key="2">
    <citation type="submission" date="2025-08" db="UniProtKB">
        <authorList>
            <consortium name="RefSeq"/>
        </authorList>
    </citation>
    <scope>IDENTIFICATION</scope>
</reference>
<dbReference type="InterPro" id="IPR043128">
    <property type="entry name" value="Rev_trsase/Diguanyl_cyclase"/>
</dbReference>
<name>A0A1U8ISL0_GOSHI</name>
<evidence type="ECO:0000313" key="2">
    <source>
        <dbReference type="RefSeq" id="XP_016681092.1"/>
    </source>
</evidence>
<dbReference type="Gene3D" id="3.30.70.270">
    <property type="match status" value="1"/>
</dbReference>
<keyword evidence="1" id="KW-1185">Reference proteome</keyword>
<protein>
    <recommendedName>
        <fullName evidence="3">RNA-directed DNA polymerase homolog</fullName>
    </recommendedName>
</protein>
<dbReference type="InterPro" id="IPR043502">
    <property type="entry name" value="DNA/RNA_pol_sf"/>
</dbReference>
<dbReference type="AlphaFoldDB" id="A0A1U8ISL0"/>
<dbReference type="KEGG" id="ghi:107899860"/>
<evidence type="ECO:0000313" key="1">
    <source>
        <dbReference type="Proteomes" id="UP000818029"/>
    </source>
</evidence>
<dbReference type="PANTHER" id="PTHR24559">
    <property type="entry name" value="TRANSPOSON TY3-I GAG-POL POLYPROTEIN"/>
    <property type="match status" value="1"/>
</dbReference>
<proteinExistence type="predicted"/>
<evidence type="ECO:0008006" key="3">
    <source>
        <dbReference type="Google" id="ProtNLM"/>
    </source>
</evidence>
<accession>A0A1U8ISL0</accession>
<dbReference type="InterPro" id="IPR053134">
    <property type="entry name" value="RNA-dir_DNA_polymerase"/>
</dbReference>
<dbReference type="PANTHER" id="PTHR24559:SF444">
    <property type="entry name" value="REVERSE TRANSCRIPTASE DOMAIN-CONTAINING PROTEIN"/>
    <property type="match status" value="1"/>
</dbReference>
<dbReference type="Gene3D" id="3.10.10.10">
    <property type="entry name" value="HIV Type 1 Reverse Transcriptase, subunit A, domain 1"/>
    <property type="match status" value="1"/>
</dbReference>
<sequence length="198" mass="23019">MCQHKIRLEEGKKLVIDAQCRLNPAMKKVVKKELLKCLDAGIVYAISNSEWVNPTQCVPKERGLTVVENDKNELIPWLESLYRGKIIIVSLTDTRDIIKSQYIRMTRKKPSSHVLFVPMLSNECRLDLVMPPTTFLRCMTAIFSYMLEKGLDVLMDDFSVYEDSFQECLDNLEQALPRCKETNLMLDWKNVILWSKKD</sequence>
<dbReference type="PaxDb" id="3635-A0A1U8ISL0"/>
<dbReference type="RefSeq" id="XP_016681092.1">
    <property type="nucleotide sequence ID" value="XM_016825603.1"/>
</dbReference>